<accession>A0A5M3T3A3</accession>
<gene>
    <name evidence="1" type="ORF">NIES46_03990</name>
</gene>
<comment type="caution">
    <text evidence="1">The sequence shown here is derived from an EMBL/GenBank/DDBJ whole genome shotgun (WGS) entry which is preliminary data.</text>
</comment>
<protein>
    <submittedName>
        <fullName evidence="1">Uncharacterized protein</fullName>
    </submittedName>
</protein>
<organism evidence="1 2">
    <name type="scientific">Limnospira platensis NIES-46</name>
    <dbReference type="NCBI Taxonomy" id="1236695"/>
    <lineage>
        <taxon>Bacteria</taxon>
        <taxon>Bacillati</taxon>
        <taxon>Cyanobacteriota</taxon>
        <taxon>Cyanophyceae</taxon>
        <taxon>Oscillatoriophycideae</taxon>
        <taxon>Oscillatoriales</taxon>
        <taxon>Sirenicapillariaceae</taxon>
        <taxon>Limnospira</taxon>
    </lineage>
</organism>
<dbReference type="Proteomes" id="UP000326169">
    <property type="component" value="Unassembled WGS sequence"/>
</dbReference>
<proteinExistence type="predicted"/>
<reference evidence="1 2" key="1">
    <citation type="journal article" date="2019" name="J Genomics">
        <title>The Draft Genome of a Hydrogen-producing Cyanobacterium, Arthrospira platensis NIES-46.</title>
        <authorList>
            <person name="Suzuki S."/>
            <person name="Yamaguchi H."/>
            <person name="Kawachi M."/>
        </authorList>
    </citation>
    <scope>NUCLEOTIDE SEQUENCE [LARGE SCALE GENOMIC DNA]</scope>
    <source>
        <strain evidence="1 2">NIES-46</strain>
    </source>
</reference>
<dbReference type="GeneID" id="301681368"/>
<evidence type="ECO:0000313" key="1">
    <source>
        <dbReference type="EMBL" id="GCE92360.1"/>
    </source>
</evidence>
<keyword evidence="2" id="KW-1185">Reference proteome</keyword>
<evidence type="ECO:0000313" key="2">
    <source>
        <dbReference type="Proteomes" id="UP000326169"/>
    </source>
</evidence>
<name>A0A5M3T3A3_LIMPL</name>
<dbReference type="EMBL" id="BIMW01000012">
    <property type="protein sequence ID" value="GCE92360.1"/>
    <property type="molecule type" value="Genomic_DNA"/>
</dbReference>
<sequence length="459" mass="50634">MPIETIPNSDFIYYLIAFDKDGNERTDDPDGLMSERVLQVIQQQPVTDVFLFSHGWLSDIPASRRQYTRWIEAVIQQKDDQARFQQVQPGFYPLAIGLHWPSMPWGDYELGESPLSMNLNNSPQENLENQRLSVVDEMVDRYAENIADTPAARCALEVIFNAATENIAPETLPIDVLNAYRILDREAGLQAIGIAAAPSADRDPFDPEITFAAARTEALSFSGFSWGGLLAPLRTLSFWKMKDRAREFGENAAFHLLAQLQQAGGDRLRFHLMGHSFGCIVVSGALAGSGTDLRNHHPINSLLLVQGALSHWSYSPDIPLSPGVPGYFHGIITNSLVKGPIAITHSKWDTALGKWYPLGASAASLIRRSISFYSTDNLPKYGALGAFGASGDHEFRAVNCDMLPIDAHYPLVPGAIYNINADEFIREGSGSQGAHSDIARPEVAHLMWEAALTSVDWRI</sequence>
<dbReference type="InterPro" id="IPR029058">
    <property type="entry name" value="AB_hydrolase_fold"/>
</dbReference>
<dbReference type="RefSeq" id="WP_006617020.1">
    <property type="nucleotide sequence ID" value="NZ_BIMW01000012.1"/>
</dbReference>
<dbReference type="SUPFAM" id="SSF53474">
    <property type="entry name" value="alpha/beta-Hydrolases"/>
    <property type="match status" value="1"/>
</dbReference>